<evidence type="ECO:0000256" key="3">
    <source>
        <dbReference type="ARBA" id="ARBA00022475"/>
    </source>
</evidence>
<feature type="domain" description="ABC transmembrane type-1" evidence="8">
    <location>
        <begin position="88"/>
        <end position="299"/>
    </location>
</feature>
<dbReference type="InterPro" id="IPR051393">
    <property type="entry name" value="ABC_transporter_permease"/>
</dbReference>
<feature type="transmembrane region" description="Helical" evidence="7">
    <location>
        <begin position="249"/>
        <end position="269"/>
    </location>
</feature>
<feature type="transmembrane region" description="Helical" evidence="7">
    <location>
        <begin position="29"/>
        <end position="56"/>
    </location>
</feature>
<name>A0A7C4PKG3_9CHLR</name>
<evidence type="ECO:0000256" key="5">
    <source>
        <dbReference type="ARBA" id="ARBA00022989"/>
    </source>
</evidence>
<accession>A0A7C4PKG3</accession>
<keyword evidence="3" id="KW-1003">Cell membrane</keyword>
<comment type="caution">
    <text evidence="9">The sequence shown here is derived from an EMBL/GenBank/DDBJ whole genome shotgun (WGS) entry which is preliminary data.</text>
</comment>
<gene>
    <name evidence="9" type="ORF">ENT37_12170</name>
</gene>
<dbReference type="PANTHER" id="PTHR30193:SF1">
    <property type="entry name" value="ABC TRANSPORTER PERMEASE PROTEIN YESP-RELATED"/>
    <property type="match status" value="1"/>
</dbReference>
<evidence type="ECO:0000256" key="6">
    <source>
        <dbReference type="ARBA" id="ARBA00023136"/>
    </source>
</evidence>
<dbReference type="PROSITE" id="PS50928">
    <property type="entry name" value="ABC_TM1"/>
    <property type="match status" value="1"/>
</dbReference>
<dbReference type="InterPro" id="IPR035906">
    <property type="entry name" value="MetI-like_sf"/>
</dbReference>
<organism evidence="9">
    <name type="scientific">Anaerolinea thermolimosa</name>
    <dbReference type="NCBI Taxonomy" id="229919"/>
    <lineage>
        <taxon>Bacteria</taxon>
        <taxon>Bacillati</taxon>
        <taxon>Chloroflexota</taxon>
        <taxon>Anaerolineae</taxon>
        <taxon>Anaerolineales</taxon>
        <taxon>Anaerolineaceae</taxon>
        <taxon>Anaerolinea</taxon>
    </lineage>
</organism>
<feature type="transmembrane region" description="Helical" evidence="7">
    <location>
        <begin position="125"/>
        <end position="146"/>
    </location>
</feature>
<evidence type="ECO:0000313" key="9">
    <source>
        <dbReference type="EMBL" id="HGS22603.1"/>
    </source>
</evidence>
<evidence type="ECO:0000256" key="4">
    <source>
        <dbReference type="ARBA" id="ARBA00022692"/>
    </source>
</evidence>
<dbReference type="GO" id="GO:0005886">
    <property type="term" value="C:plasma membrane"/>
    <property type="evidence" value="ECO:0007669"/>
    <property type="project" value="UniProtKB-SubCell"/>
</dbReference>
<comment type="similarity">
    <text evidence="7">Belongs to the binding-protein-dependent transport system permease family.</text>
</comment>
<feature type="transmembrane region" description="Helical" evidence="7">
    <location>
        <begin position="281"/>
        <end position="300"/>
    </location>
</feature>
<evidence type="ECO:0000256" key="2">
    <source>
        <dbReference type="ARBA" id="ARBA00022448"/>
    </source>
</evidence>
<keyword evidence="4 7" id="KW-0812">Transmembrane</keyword>
<feature type="transmembrane region" description="Helical" evidence="7">
    <location>
        <begin position="217"/>
        <end position="243"/>
    </location>
</feature>
<protein>
    <submittedName>
        <fullName evidence="9">Sugar ABC transporter permease</fullName>
    </submittedName>
</protein>
<dbReference type="Gene3D" id="1.10.3720.10">
    <property type="entry name" value="MetI-like"/>
    <property type="match status" value="1"/>
</dbReference>
<dbReference type="EMBL" id="DSYK01000604">
    <property type="protein sequence ID" value="HGS22603.1"/>
    <property type="molecule type" value="Genomic_DNA"/>
</dbReference>
<dbReference type="InterPro" id="IPR000515">
    <property type="entry name" value="MetI-like"/>
</dbReference>
<sequence length="315" mass="35498">MAQFQITSPSPAPQPRQRFRLTMRKREALMGYVFLSPWILGFLIFLAGPMLASIYLSLTNYKMIQPPQWIGLANYERMFTDPFVATSLRVTTIFTALSVPLSIVLALSVALLLNQKIVASGVFRTIFYLPSLISGVAVAIVFAWIFNYRFGILNYLLSLVGVDGPNWLGHPRYALWAFIIMSLWGIGGNVIIYLAGLQGVPVSLHEAAKIDGANAWYRFWNITLPLITPVLLFTLIMGVIGTFQTFTSSYIMTGGGPANATLFYLLYLYRNAFNWFEMGYASALAWLLFIIILTCTLILWSTSARWVYYEGNERN</sequence>
<proteinExistence type="inferred from homology"/>
<dbReference type="CDD" id="cd06261">
    <property type="entry name" value="TM_PBP2"/>
    <property type="match status" value="1"/>
</dbReference>
<keyword evidence="2 7" id="KW-0813">Transport</keyword>
<dbReference type="AlphaFoldDB" id="A0A7C4PKG3"/>
<evidence type="ECO:0000256" key="7">
    <source>
        <dbReference type="RuleBase" id="RU363032"/>
    </source>
</evidence>
<feature type="transmembrane region" description="Helical" evidence="7">
    <location>
        <begin position="93"/>
        <end position="113"/>
    </location>
</feature>
<evidence type="ECO:0000259" key="8">
    <source>
        <dbReference type="PROSITE" id="PS50928"/>
    </source>
</evidence>
<keyword evidence="5 7" id="KW-1133">Transmembrane helix</keyword>
<evidence type="ECO:0000256" key="1">
    <source>
        <dbReference type="ARBA" id="ARBA00004651"/>
    </source>
</evidence>
<dbReference type="PANTHER" id="PTHR30193">
    <property type="entry name" value="ABC TRANSPORTER PERMEASE PROTEIN"/>
    <property type="match status" value="1"/>
</dbReference>
<keyword evidence="6 7" id="KW-0472">Membrane</keyword>
<feature type="transmembrane region" description="Helical" evidence="7">
    <location>
        <begin position="173"/>
        <end position="196"/>
    </location>
</feature>
<dbReference type="GO" id="GO:0055085">
    <property type="term" value="P:transmembrane transport"/>
    <property type="evidence" value="ECO:0007669"/>
    <property type="project" value="InterPro"/>
</dbReference>
<comment type="subcellular location">
    <subcellularLocation>
        <location evidence="1 7">Cell membrane</location>
        <topology evidence="1 7">Multi-pass membrane protein</topology>
    </subcellularLocation>
</comment>
<reference evidence="9" key="1">
    <citation type="journal article" date="2020" name="mSystems">
        <title>Genome- and Community-Level Interaction Insights into Carbon Utilization and Element Cycling Functions of Hydrothermarchaeota in Hydrothermal Sediment.</title>
        <authorList>
            <person name="Zhou Z."/>
            <person name="Liu Y."/>
            <person name="Xu W."/>
            <person name="Pan J."/>
            <person name="Luo Z.H."/>
            <person name="Li M."/>
        </authorList>
    </citation>
    <scope>NUCLEOTIDE SEQUENCE [LARGE SCALE GENOMIC DNA]</scope>
    <source>
        <strain evidence="9">SpSt-573</strain>
    </source>
</reference>
<dbReference type="Pfam" id="PF00528">
    <property type="entry name" value="BPD_transp_1"/>
    <property type="match status" value="1"/>
</dbReference>
<dbReference type="SUPFAM" id="SSF161098">
    <property type="entry name" value="MetI-like"/>
    <property type="match status" value="1"/>
</dbReference>